<accession>A0A968GHL1</accession>
<dbReference type="Proteomes" id="UP000752013">
    <property type="component" value="Unassembled WGS sequence"/>
</dbReference>
<evidence type="ECO:0000313" key="2">
    <source>
        <dbReference type="Proteomes" id="UP000752013"/>
    </source>
</evidence>
<gene>
    <name evidence="1" type="ORF">HCT46_05070</name>
</gene>
<organism evidence="1 2">
    <name type="scientific">Entomospira nematocerorum</name>
    <dbReference type="NCBI Taxonomy" id="2719987"/>
    <lineage>
        <taxon>Bacteria</taxon>
        <taxon>Pseudomonadati</taxon>
        <taxon>Spirochaetota</taxon>
        <taxon>Spirochaetia</taxon>
        <taxon>Spirochaetales</taxon>
        <taxon>Spirochaetaceae</taxon>
        <taxon>Entomospira</taxon>
    </lineage>
</organism>
<dbReference type="AlphaFoldDB" id="A0A968GHL1"/>
<dbReference type="RefSeq" id="WP_167703695.1">
    <property type="nucleotide sequence ID" value="NZ_CP118168.1"/>
</dbReference>
<comment type="caution">
    <text evidence="1">The sequence shown here is derived from an EMBL/GenBank/DDBJ whole genome shotgun (WGS) entry which is preliminary data.</text>
</comment>
<protein>
    <submittedName>
        <fullName evidence="1">Gamma carbonic anhydrase family protein</fullName>
    </submittedName>
</protein>
<dbReference type="SUPFAM" id="SSF51161">
    <property type="entry name" value="Trimeric LpxA-like enzymes"/>
    <property type="match status" value="1"/>
</dbReference>
<dbReference type="InterPro" id="IPR011004">
    <property type="entry name" value="Trimer_LpxA-like_sf"/>
</dbReference>
<dbReference type="InterPro" id="IPR050484">
    <property type="entry name" value="Transf_Hexapept/Carb_Anhydrase"/>
</dbReference>
<reference evidence="1" key="1">
    <citation type="submission" date="2020-03" db="EMBL/GenBank/DDBJ databases">
        <title>Spirochaetal bacteria isolated from arthropods constitute a novel genus Entomospira genus novum within the order Spirochaetales.</title>
        <authorList>
            <person name="Grana-Miraglia L."/>
            <person name="Sikutova S."/>
            <person name="Fingerle V."/>
            <person name="Sing A."/>
            <person name="Castillo-Ramirez S."/>
            <person name="Margos G."/>
            <person name="Rudolf I."/>
        </authorList>
    </citation>
    <scope>NUCLEOTIDE SEQUENCE</scope>
    <source>
        <strain evidence="1">BR208</strain>
    </source>
</reference>
<evidence type="ECO:0000313" key="1">
    <source>
        <dbReference type="EMBL" id="NIZ47286.1"/>
    </source>
</evidence>
<dbReference type="InterPro" id="IPR047324">
    <property type="entry name" value="LbH_gamma_CA-like"/>
</dbReference>
<dbReference type="EMBL" id="JAATLK010000001">
    <property type="protein sequence ID" value="NIZ47286.1"/>
    <property type="molecule type" value="Genomic_DNA"/>
</dbReference>
<name>A0A968GHL1_9SPIO</name>
<proteinExistence type="predicted"/>
<dbReference type="InterPro" id="IPR001451">
    <property type="entry name" value="Hexapep"/>
</dbReference>
<keyword evidence="2" id="KW-1185">Reference proteome</keyword>
<sequence>MLYQVGDKRPSVADHVFIAPSADVIGDVRIANDVSIWFNVTLRGDDHYIEIGEGSNIQDNTAVHVAHNYPTTIGRNVTIGHGAIIHGCIIEDHCLIAMGAIILNGAKIGAGSIIAAGAMVGEGKVIPPNSLVAGVPAKVIKEISQEQRDHLARGVDIYKKNIDLYQTLTPLQS</sequence>
<dbReference type="PANTHER" id="PTHR13061">
    <property type="entry name" value="DYNACTIN SUBUNIT P25"/>
    <property type="match status" value="1"/>
</dbReference>
<dbReference type="Gene3D" id="2.160.10.10">
    <property type="entry name" value="Hexapeptide repeat proteins"/>
    <property type="match status" value="1"/>
</dbReference>
<dbReference type="CDD" id="cd04645">
    <property type="entry name" value="LbH_gamma_CA_like"/>
    <property type="match status" value="1"/>
</dbReference>
<dbReference type="PANTHER" id="PTHR13061:SF29">
    <property type="entry name" value="GAMMA CARBONIC ANHYDRASE-LIKE 1, MITOCHONDRIAL-RELATED"/>
    <property type="match status" value="1"/>
</dbReference>
<dbReference type="Pfam" id="PF00132">
    <property type="entry name" value="Hexapep"/>
    <property type="match status" value="1"/>
</dbReference>